<dbReference type="CDD" id="cd16922">
    <property type="entry name" value="HATPase_EvgS-ArcB-TorS-like"/>
    <property type="match status" value="1"/>
</dbReference>
<dbReference type="Gene3D" id="3.30.565.10">
    <property type="entry name" value="Histidine kinase-like ATPase, C-terminal domain"/>
    <property type="match status" value="1"/>
</dbReference>
<dbReference type="Pfam" id="PF00072">
    <property type="entry name" value="Response_reg"/>
    <property type="match status" value="1"/>
</dbReference>
<dbReference type="PROSITE" id="PS50113">
    <property type="entry name" value="PAC"/>
    <property type="match status" value="2"/>
</dbReference>
<dbReference type="GO" id="GO:0005886">
    <property type="term" value="C:plasma membrane"/>
    <property type="evidence" value="ECO:0007669"/>
    <property type="project" value="TreeGrafter"/>
</dbReference>
<dbReference type="GO" id="GO:0005524">
    <property type="term" value="F:ATP binding"/>
    <property type="evidence" value="ECO:0007669"/>
    <property type="project" value="UniProtKB-KW"/>
</dbReference>
<dbReference type="InterPro" id="IPR001789">
    <property type="entry name" value="Sig_transdc_resp-reg_receiver"/>
</dbReference>
<feature type="region of interest" description="Disordered" evidence="13">
    <location>
        <begin position="1"/>
        <end position="22"/>
    </location>
</feature>
<dbReference type="SUPFAM" id="SSF52172">
    <property type="entry name" value="CheY-like"/>
    <property type="match status" value="1"/>
</dbReference>
<feature type="domain" description="PAS" evidence="16">
    <location>
        <begin position="27"/>
        <end position="72"/>
    </location>
</feature>
<dbReference type="InterPro" id="IPR036890">
    <property type="entry name" value="HATPase_C_sf"/>
</dbReference>
<dbReference type="SUPFAM" id="SSF55874">
    <property type="entry name" value="ATPase domain of HSP90 chaperone/DNA topoisomerase II/histidine kinase"/>
    <property type="match status" value="1"/>
</dbReference>
<evidence type="ECO:0000256" key="10">
    <source>
        <dbReference type="ARBA" id="ARBA00068150"/>
    </source>
</evidence>
<evidence type="ECO:0000256" key="2">
    <source>
        <dbReference type="ARBA" id="ARBA00012438"/>
    </source>
</evidence>
<evidence type="ECO:0000313" key="18">
    <source>
        <dbReference type="EMBL" id="MTJ04369.1"/>
    </source>
</evidence>
<dbReference type="Pfam" id="PF00512">
    <property type="entry name" value="HisKA"/>
    <property type="match status" value="1"/>
</dbReference>
<dbReference type="InterPro" id="IPR003661">
    <property type="entry name" value="HisK_dim/P_dom"/>
</dbReference>
<comment type="catalytic activity">
    <reaction evidence="1">
        <text>ATP + protein L-histidine = ADP + protein N-phospho-L-histidine.</text>
        <dbReference type="EC" id="2.7.13.3"/>
    </reaction>
</comment>
<keyword evidence="8" id="KW-0902">Two-component regulatory system</keyword>
<gene>
    <name evidence="18" type="ORF">FH759_06715</name>
</gene>
<evidence type="ECO:0000256" key="9">
    <source>
        <dbReference type="ARBA" id="ARBA00064003"/>
    </source>
</evidence>
<dbReference type="InterPro" id="IPR013655">
    <property type="entry name" value="PAS_fold_3"/>
</dbReference>
<dbReference type="Pfam" id="PF08447">
    <property type="entry name" value="PAS_3"/>
    <property type="match status" value="1"/>
</dbReference>
<dbReference type="Pfam" id="PF08448">
    <property type="entry name" value="PAS_4"/>
    <property type="match status" value="1"/>
</dbReference>
<feature type="modified residue" description="4-aspartylphosphate" evidence="11">
    <location>
        <position position="848"/>
    </location>
</feature>
<feature type="compositionally biased region" description="Low complexity" evidence="13">
    <location>
        <begin position="11"/>
        <end position="22"/>
    </location>
</feature>
<dbReference type="SUPFAM" id="SSF47384">
    <property type="entry name" value="Homodimeric domain of signal transducing histidine kinase"/>
    <property type="match status" value="1"/>
</dbReference>
<dbReference type="Pfam" id="PF13188">
    <property type="entry name" value="PAS_8"/>
    <property type="match status" value="1"/>
</dbReference>
<keyword evidence="3 11" id="KW-0597">Phosphoprotein</keyword>
<dbReference type="InterPro" id="IPR035965">
    <property type="entry name" value="PAS-like_dom_sf"/>
</dbReference>
<evidence type="ECO:0000256" key="6">
    <source>
        <dbReference type="ARBA" id="ARBA00022777"/>
    </source>
</evidence>
<dbReference type="Gene3D" id="3.40.50.2300">
    <property type="match status" value="1"/>
</dbReference>
<keyword evidence="12" id="KW-0175">Coiled coil</keyword>
<dbReference type="InterPro" id="IPR011006">
    <property type="entry name" value="CheY-like_superfamily"/>
</dbReference>
<dbReference type="Gene3D" id="1.10.287.130">
    <property type="match status" value="1"/>
</dbReference>
<evidence type="ECO:0000259" key="16">
    <source>
        <dbReference type="PROSITE" id="PS50112"/>
    </source>
</evidence>
<dbReference type="FunFam" id="1.10.287.130:FF:000002">
    <property type="entry name" value="Two-component osmosensing histidine kinase"/>
    <property type="match status" value="1"/>
</dbReference>
<dbReference type="InterPro" id="IPR000700">
    <property type="entry name" value="PAS-assoc_C"/>
</dbReference>
<dbReference type="SMART" id="SM00388">
    <property type="entry name" value="HisKA"/>
    <property type="match status" value="1"/>
</dbReference>
<evidence type="ECO:0000256" key="4">
    <source>
        <dbReference type="ARBA" id="ARBA00022679"/>
    </source>
</evidence>
<dbReference type="CDD" id="cd17546">
    <property type="entry name" value="REC_hyHK_CKI1_RcsC-like"/>
    <property type="match status" value="1"/>
</dbReference>
<dbReference type="GO" id="GO:0000155">
    <property type="term" value="F:phosphorelay sensor kinase activity"/>
    <property type="evidence" value="ECO:0007669"/>
    <property type="project" value="InterPro"/>
</dbReference>
<dbReference type="InterPro" id="IPR013656">
    <property type="entry name" value="PAS_4"/>
</dbReference>
<evidence type="ECO:0000259" key="14">
    <source>
        <dbReference type="PROSITE" id="PS50109"/>
    </source>
</evidence>
<dbReference type="GO" id="GO:0009927">
    <property type="term" value="F:histidine phosphotransfer kinase activity"/>
    <property type="evidence" value="ECO:0007669"/>
    <property type="project" value="TreeGrafter"/>
</dbReference>
<keyword evidence="7" id="KW-0067">ATP-binding</keyword>
<feature type="domain" description="Response regulatory" evidence="15">
    <location>
        <begin position="799"/>
        <end position="919"/>
    </location>
</feature>
<evidence type="ECO:0000256" key="7">
    <source>
        <dbReference type="ARBA" id="ARBA00022840"/>
    </source>
</evidence>
<dbReference type="InterPro" id="IPR003594">
    <property type="entry name" value="HATPase_dom"/>
</dbReference>
<keyword evidence="4" id="KW-0808">Transferase</keyword>
<evidence type="ECO:0000256" key="1">
    <source>
        <dbReference type="ARBA" id="ARBA00000085"/>
    </source>
</evidence>
<evidence type="ECO:0000256" key="8">
    <source>
        <dbReference type="ARBA" id="ARBA00023012"/>
    </source>
</evidence>
<dbReference type="Proteomes" id="UP000483078">
    <property type="component" value="Unassembled WGS sequence"/>
</dbReference>
<feature type="domain" description="Histidine kinase" evidence="14">
    <location>
        <begin position="560"/>
        <end position="777"/>
    </location>
</feature>
<dbReference type="SMART" id="SM00086">
    <property type="entry name" value="PAC"/>
    <property type="match status" value="3"/>
</dbReference>
<dbReference type="AlphaFoldDB" id="A0A7C9HAK1"/>
<dbReference type="FunFam" id="3.30.565.10:FF:000010">
    <property type="entry name" value="Sensor histidine kinase RcsC"/>
    <property type="match status" value="1"/>
</dbReference>
<comment type="caution">
    <text evidence="18">The sequence shown here is derived from an EMBL/GenBank/DDBJ whole genome shotgun (WGS) entry which is preliminary data.</text>
</comment>
<dbReference type="InterPro" id="IPR036097">
    <property type="entry name" value="HisK_dim/P_sf"/>
</dbReference>
<proteinExistence type="predicted"/>
<dbReference type="CDD" id="cd00082">
    <property type="entry name" value="HisKA"/>
    <property type="match status" value="1"/>
</dbReference>
<name>A0A7C9HAK1_9RHOB</name>
<dbReference type="InterPro" id="IPR005467">
    <property type="entry name" value="His_kinase_dom"/>
</dbReference>
<dbReference type="CDD" id="cd00130">
    <property type="entry name" value="PAS"/>
    <property type="match status" value="3"/>
</dbReference>
<dbReference type="SUPFAM" id="SSF55785">
    <property type="entry name" value="PYP-like sensor domain (PAS domain)"/>
    <property type="match status" value="4"/>
</dbReference>
<evidence type="ECO:0000256" key="5">
    <source>
        <dbReference type="ARBA" id="ARBA00022741"/>
    </source>
</evidence>
<evidence type="ECO:0000256" key="13">
    <source>
        <dbReference type="SAM" id="MobiDB-lite"/>
    </source>
</evidence>
<dbReference type="PROSITE" id="PS50109">
    <property type="entry name" value="HIS_KIN"/>
    <property type="match status" value="1"/>
</dbReference>
<feature type="coiled-coil region" evidence="12">
    <location>
        <begin position="392"/>
        <end position="422"/>
    </location>
</feature>
<dbReference type="PROSITE" id="PS50110">
    <property type="entry name" value="RESPONSE_REGULATORY"/>
    <property type="match status" value="1"/>
</dbReference>
<dbReference type="PANTHER" id="PTHR43047">
    <property type="entry name" value="TWO-COMPONENT HISTIDINE PROTEIN KINASE"/>
    <property type="match status" value="1"/>
</dbReference>
<sequence length="923" mass="102833">MREGLGMSSTGDAGQKGDAAGQQDIDHVSALREVFDMAPNGVIQVDCGDGKIRHANSAMVQISGYGISDLLGMRFDDLVDTRAGEFSFASMMSSPMSESAVGPFEVAFIDADGSSLPVDVRGKLWPDVNGKQMLWLFVCDLRDHMQKEAEREAAHEKAQEAQIQLTEAIEALPDGFVLTDAEGRLVLFNSTFRNMYPELKHKIEVGQPLLETQRTGIELGIYANPGALRSASSADPTRDEIVQMTDGRSIRLLEHATPSGGRVGLRIDLTDMVEAERRLSDIIEAARLGTFEVDVATRLNHINDRWAEMLGYEREELEPIDYDTFREMLHPDDRDTFDDQIAAYESGAEVFERDMRMRHRDGHYIWVFSRGRITRRDKNGQPTRISGIHLDISEHKAREEALRAAKKSLEDTTAERDDAEQRFFDVTNVSNMWYWEQDADQRFTYVSDSVERTSNLTAETLIGRTRAELLGDDKEAQEAADWDGLQRKIAAHEPFRDFTYMVPGGDGQPDKWYRSSGAPFYDRDGKFAGYRGIGADVTELVDAMKRAQAANRSKSQFLANMSHEIRTPLNGVLGMAELLEGSIETPEKLRMIRTIRTSGENLLNIINDLLDMSKIEAGRMNLENRPFRIDEILRRLEDIHLLRAEEKGLSFEVMIGSGCDLPRMGDSHRVQQILHNLLSNAIKFTEEGSATLTVLARKDQPVKITIEDTGIGMTPEQIEQVFDDFVQADSSISRRFGGTGLGMPIVRKMVTMMNGKIDVDSTPGEGTCITVTLPLPMAANQINEPKSEPSAPQDFSGHRILVADDNRTNRDLMAAMLQSMGADYKLVNDGVEAVQAARDGKFDLILMDISMPLKDGMTALAEIREEEKAMNPGEQVPIVAVTAHAMAHQIAEYVVAGFDSHLSKPFNRADLAQIMSVMLDRAA</sequence>
<organism evidence="18 19">
    <name type="scientific">Sediminimonas qiaohouensis</name>
    <dbReference type="NCBI Taxonomy" id="552061"/>
    <lineage>
        <taxon>Bacteria</taxon>
        <taxon>Pseudomonadati</taxon>
        <taxon>Pseudomonadota</taxon>
        <taxon>Alphaproteobacteria</taxon>
        <taxon>Rhodobacterales</taxon>
        <taxon>Roseobacteraceae</taxon>
        <taxon>Sediminimonas</taxon>
    </lineage>
</organism>
<feature type="domain" description="PAC" evidence="17">
    <location>
        <begin position="496"/>
        <end position="549"/>
    </location>
</feature>
<comment type="subunit">
    <text evidence="9">At low DSF concentrations, interacts with RpfF.</text>
</comment>
<accession>A0A7C9HAK1</accession>
<feature type="domain" description="PAS" evidence="16">
    <location>
        <begin position="275"/>
        <end position="341"/>
    </location>
</feature>
<dbReference type="EC" id="2.7.13.3" evidence="2"/>
<dbReference type="PANTHER" id="PTHR43047:SF72">
    <property type="entry name" value="OSMOSENSING HISTIDINE PROTEIN KINASE SLN1"/>
    <property type="match status" value="1"/>
</dbReference>
<evidence type="ECO:0000259" key="15">
    <source>
        <dbReference type="PROSITE" id="PS50110"/>
    </source>
</evidence>
<evidence type="ECO:0000256" key="3">
    <source>
        <dbReference type="ARBA" id="ARBA00022553"/>
    </source>
</evidence>
<evidence type="ECO:0000256" key="12">
    <source>
        <dbReference type="SAM" id="Coils"/>
    </source>
</evidence>
<dbReference type="Pfam" id="PF02518">
    <property type="entry name" value="HATPase_c"/>
    <property type="match status" value="1"/>
</dbReference>
<evidence type="ECO:0000259" key="17">
    <source>
        <dbReference type="PROSITE" id="PS50113"/>
    </source>
</evidence>
<dbReference type="SMART" id="SM00387">
    <property type="entry name" value="HATPase_c"/>
    <property type="match status" value="1"/>
</dbReference>
<evidence type="ECO:0000256" key="11">
    <source>
        <dbReference type="PROSITE-ProRule" id="PRU00169"/>
    </source>
</evidence>
<protein>
    <recommendedName>
        <fullName evidence="10">Sensory/regulatory protein RpfC</fullName>
        <ecNumber evidence="2">2.7.13.3</ecNumber>
    </recommendedName>
</protein>
<dbReference type="InterPro" id="IPR001610">
    <property type="entry name" value="PAC"/>
</dbReference>
<dbReference type="SMART" id="SM00091">
    <property type="entry name" value="PAS"/>
    <property type="match status" value="4"/>
</dbReference>
<dbReference type="PRINTS" id="PR00344">
    <property type="entry name" value="BCTRLSENSOR"/>
</dbReference>
<keyword evidence="6" id="KW-0418">Kinase</keyword>
<evidence type="ECO:0000313" key="19">
    <source>
        <dbReference type="Proteomes" id="UP000483078"/>
    </source>
</evidence>
<dbReference type="Pfam" id="PF12860">
    <property type="entry name" value="PAS_7"/>
    <property type="match status" value="1"/>
</dbReference>
<dbReference type="PROSITE" id="PS50112">
    <property type="entry name" value="PAS"/>
    <property type="match status" value="2"/>
</dbReference>
<dbReference type="InterPro" id="IPR004358">
    <property type="entry name" value="Sig_transdc_His_kin-like_C"/>
</dbReference>
<dbReference type="NCBIfam" id="TIGR00229">
    <property type="entry name" value="sensory_box"/>
    <property type="match status" value="3"/>
</dbReference>
<dbReference type="EMBL" id="VENJ01000007">
    <property type="protein sequence ID" value="MTJ04369.1"/>
    <property type="molecule type" value="Genomic_DNA"/>
</dbReference>
<feature type="coiled-coil region" evidence="12">
    <location>
        <begin position="144"/>
        <end position="171"/>
    </location>
</feature>
<dbReference type="Gene3D" id="3.30.450.20">
    <property type="entry name" value="PAS domain"/>
    <property type="match status" value="4"/>
</dbReference>
<feature type="domain" description="PAC" evidence="17">
    <location>
        <begin position="351"/>
        <end position="404"/>
    </location>
</feature>
<reference evidence="18 19" key="1">
    <citation type="submission" date="2019-06" db="EMBL/GenBank/DDBJ databases">
        <title>Enrichment of Autotrophic Halophilic Microorganisms from Red Sea Brine Pool Using Microbial Electrosynthesis System.</title>
        <authorList>
            <person name="Alqahtani M.F."/>
            <person name="Bajracharya S."/>
            <person name="Katuri K.P."/>
            <person name="Ali M."/>
            <person name="Saikaly P.E."/>
        </authorList>
    </citation>
    <scope>NUCLEOTIDE SEQUENCE [LARGE SCALE GENOMIC DNA]</scope>
    <source>
        <strain evidence="18">MES6</strain>
    </source>
</reference>
<dbReference type="SMART" id="SM00448">
    <property type="entry name" value="REC"/>
    <property type="match status" value="1"/>
</dbReference>
<keyword evidence="5" id="KW-0547">Nucleotide-binding</keyword>
<dbReference type="InterPro" id="IPR000014">
    <property type="entry name" value="PAS"/>
</dbReference>